<comment type="catalytic activity">
    <reaction evidence="7">
        <text>L-cysteinyl-[protein] + hexadecanoyl-CoA = S-hexadecanoyl-L-cysteinyl-[protein] + CoA</text>
        <dbReference type="Rhea" id="RHEA:36683"/>
        <dbReference type="Rhea" id="RHEA-COMP:10131"/>
        <dbReference type="Rhea" id="RHEA-COMP:11032"/>
        <dbReference type="ChEBI" id="CHEBI:29950"/>
        <dbReference type="ChEBI" id="CHEBI:57287"/>
        <dbReference type="ChEBI" id="CHEBI:57379"/>
        <dbReference type="ChEBI" id="CHEBI:74151"/>
        <dbReference type="EC" id="2.3.1.225"/>
    </reaction>
</comment>
<evidence type="ECO:0000256" key="1">
    <source>
        <dbReference type="ARBA" id="ARBA00004141"/>
    </source>
</evidence>
<keyword evidence="6 7" id="KW-0012">Acyltransferase</keyword>
<comment type="domain">
    <text evidence="7">The DHHC domain is required for palmitoyltransferase activity.</text>
</comment>
<dbReference type="EMBL" id="JAPFFF010000008">
    <property type="protein sequence ID" value="KAK8884316.1"/>
    <property type="molecule type" value="Genomic_DNA"/>
</dbReference>
<comment type="subcellular location">
    <subcellularLocation>
        <location evidence="1">Membrane</location>
        <topology evidence="1">Multi-pass membrane protein</topology>
    </subcellularLocation>
</comment>
<comment type="caution">
    <text evidence="9">The sequence shown here is derived from an EMBL/GenBank/DDBJ whole genome shotgun (WGS) entry which is preliminary data.</text>
</comment>
<evidence type="ECO:0000256" key="6">
    <source>
        <dbReference type="ARBA" id="ARBA00023315"/>
    </source>
</evidence>
<sequence>MGRSKLTFIDILPRVLILSAWGVLSGVYLWDSSTCLRKAKIRKKIIQDWVFIGLFILFSIIFLWCYWVTCWSDPGSTERYYQKLGVLNDIQNQRIPPELSLLPVCKVCHLPKPERAHHCSTCDQCYFRFDHHCPIIGNCVALYNFKGFILMPIYGAILCILLSIELFIQHKTYFCIIPLPLAIYFLYFSLSYCPKIIHNYTTLEKLFVRYERKYAQDKCRNFNEFFDGFLFFLPTKPRVSGFRWSGEHVEEKVKELENKMNIRNNKIYSQDEDQVAEDENIMNDSINDVNEVVDNKGK</sequence>
<dbReference type="Pfam" id="PF01529">
    <property type="entry name" value="DHHC"/>
    <property type="match status" value="1"/>
</dbReference>
<evidence type="ECO:0000313" key="10">
    <source>
        <dbReference type="Proteomes" id="UP001470230"/>
    </source>
</evidence>
<evidence type="ECO:0000256" key="4">
    <source>
        <dbReference type="ARBA" id="ARBA00022989"/>
    </source>
</evidence>
<reference evidence="9 10" key="1">
    <citation type="submission" date="2024-04" db="EMBL/GenBank/DDBJ databases">
        <title>Tritrichomonas musculus Genome.</title>
        <authorList>
            <person name="Alves-Ferreira E."/>
            <person name="Grigg M."/>
            <person name="Lorenzi H."/>
            <person name="Galac M."/>
        </authorList>
    </citation>
    <scope>NUCLEOTIDE SEQUENCE [LARGE SCALE GENOMIC DNA]</scope>
    <source>
        <strain evidence="9 10">EAF2021</strain>
    </source>
</reference>
<evidence type="ECO:0000256" key="5">
    <source>
        <dbReference type="ARBA" id="ARBA00023136"/>
    </source>
</evidence>
<dbReference type="Proteomes" id="UP001470230">
    <property type="component" value="Unassembled WGS sequence"/>
</dbReference>
<feature type="transmembrane region" description="Helical" evidence="7">
    <location>
        <begin position="50"/>
        <end position="69"/>
    </location>
</feature>
<dbReference type="PANTHER" id="PTHR22883">
    <property type="entry name" value="ZINC FINGER DHHC DOMAIN CONTAINING PROTEIN"/>
    <property type="match status" value="1"/>
</dbReference>
<feature type="transmembrane region" description="Helical" evidence="7">
    <location>
        <begin position="12"/>
        <end position="30"/>
    </location>
</feature>
<dbReference type="EC" id="2.3.1.225" evidence="7"/>
<dbReference type="PROSITE" id="PS50216">
    <property type="entry name" value="DHHC"/>
    <property type="match status" value="1"/>
</dbReference>
<evidence type="ECO:0000256" key="7">
    <source>
        <dbReference type="RuleBase" id="RU079119"/>
    </source>
</evidence>
<feature type="transmembrane region" description="Helical" evidence="7">
    <location>
        <begin position="173"/>
        <end position="192"/>
    </location>
</feature>
<keyword evidence="4 7" id="KW-1133">Transmembrane helix</keyword>
<evidence type="ECO:0000259" key="8">
    <source>
        <dbReference type="Pfam" id="PF01529"/>
    </source>
</evidence>
<gene>
    <name evidence="9" type="ORF">M9Y10_043424</name>
</gene>
<comment type="similarity">
    <text evidence="7">Belongs to the DHHC palmitoyltransferase family.</text>
</comment>
<keyword evidence="10" id="KW-1185">Reference proteome</keyword>
<keyword evidence="5 7" id="KW-0472">Membrane</keyword>
<evidence type="ECO:0000256" key="2">
    <source>
        <dbReference type="ARBA" id="ARBA00022679"/>
    </source>
</evidence>
<keyword evidence="2 7" id="KW-0808">Transferase</keyword>
<organism evidence="9 10">
    <name type="scientific">Tritrichomonas musculus</name>
    <dbReference type="NCBI Taxonomy" id="1915356"/>
    <lineage>
        <taxon>Eukaryota</taxon>
        <taxon>Metamonada</taxon>
        <taxon>Parabasalia</taxon>
        <taxon>Tritrichomonadida</taxon>
        <taxon>Tritrichomonadidae</taxon>
        <taxon>Tritrichomonas</taxon>
    </lineage>
</organism>
<evidence type="ECO:0000313" key="9">
    <source>
        <dbReference type="EMBL" id="KAK8884316.1"/>
    </source>
</evidence>
<accession>A0ABR2K0S6</accession>
<dbReference type="InterPro" id="IPR039859">
    <property type="entry name" value="PFA4/ZDH16/20/ERF2-like"/>
</dbReference>
<dbReference type="InterPro" id="IPR001594">
    <property type="entry name" value="Palmitoyltrfase_DHHC"/>
</dbReference>
<evidence type="ECO:0000256" key="3">
    <source>
        <dbReference type="ARBA" id="ARBA00022692"/>
    </source>
</evidence>
<keyword evidence="3 7" id="KW-0812">Transmembrane</keyword>
<feature type="domain" description="Palmitoyltransferase DHHC" evidence="8">
    <location>
        <begin position="104"/>
        <end position="168"/>
    </location>
</feature>
<protein>
    <recommendedName>
        <fullName evidence="7">Palmitoyltransferase</fullName>
        <ecNumber evidence="7">2.3.1.225</ecNumber>
    </recommendedName>
</protein>
<name>A0ABR2K0S6_9EUKA</name>
<dbReference type="PANTHER" id="PTHR22883:SF445">
    <property type="entry name" value="PALMITOYLTRANSFERASE"/>
    <property type="match status" value="1"/>
</dbReference>
<feature type="transmembrane region" description="Helical" evidence="7">
    <location>
        <begin position="148"/>
        <end position="168"/>
    </location>
</feature>
<proteinExistence type="inferred from homology"/>